<protein>
    <recommendedName>
        <fullName evidence="7">Putative nickel-responsive regulator</fullName>
    </recommendedName>
</protein>
<evidence type="ECO:0000256" key="2">
    <source>
        <dbReference type="ARBA" id="ARBA00022596"/>
    </source>
</evidence>
<dbReference type="Pfam" id="PF01402">
    <property type="entry name" value="RHH_1"/>
    <property type="match status" value="1"/>
</dbReference>
<dbReference type="GO" id="GO:0003677">
    <property type="term" value="F:DNA binding"/>
    <property type="evidence" value="ECO:0007669"/>
    <property type="project" value="UniProtKB-KW"/>
</dbReference>
<evidence type="ECO:0000259" key="8">
    <source>
        <dbReference type="Pfam" id="PF01402"/>
    </source>
</evidence>
<evidence type="ECO:0000256" key="3">
    <source>
        <dbReference type="ARBA" id="ARBA00022723"/>
    </source>
</evidence>
<dbReference type="InterPro" id="IPR027271">
    <property type="entry name" value="Acetolactate_synth/TF_NikR_C"/>
</dbReference>
<feature type="domain" description="Ribbon-helix-helix protein CopG" evidence="8">
    <location>
        <begin position="3"/>
        <end position="42"/>
    </location>
</feature>
<evidence type="ECO:0000313" key="13">
    <source>
        <dbReference type="Proteomes" id="UP000608450"/>
    </source>
</evidence>
<accession>A0A6G6IVZ9</accession>
<evidence type="ECO:0000256" key="4">
    <source>
        <dbReference type="ARBA" id="ARBA00023015"/>
    </source>
</evidence>
<comment type="cofactor">
    <cofactor evidence="7">
        <name>Ni(2+)</name>
        <dbReference type="ChEBI" id="CHEBI:49786"/>
    </cofactor>
    <text evidence="7">Binds 1 nickel ion per subunit.</text>
</comment>
<keyword evidence="6 7" id="KW-0804">Transcription</keyword>
<dbReference type="InterPro" id="IPR002145">
    <property type="entry name" value="CopG"/>
</dbReference>
<dbReference type="Pfam" id="PF08753">
    <property type="entry name" value="NikR_C"/>
    <property type="match status" value="1"/>
</dbReference>
<evidence type="ECO:0000313" key="11">
    <source>
        <dbReference type="EMBL" id="QIE87278.1"/>
    </source>
</evidence>
<evidence type="ECO:0000256" key="1">
    <source>
        <dbReference type="ARBA" id="ARBA00008478"/>
    </source>
</evidence>
<dbReference type="SUPFAM" id="SSF47598">
    <property type="entry name" value="Ribbon-helix-helix"/>
    <property type="match status" value="1"/>
</dbReference>
<dbReference type="EMBL" id="JADTFC010000034">
    <property type="protein sequence ID" value="MBG6288734.1"/>
    <property type="molecule type" value="Genomic_DNA"/>
</dbReference>
<feature type="binding site" evidence="7">
    <location>
        <position position="78"/>
    </location>
    <ligand>
        <name>Ni(2+)</name>
        <dbReference type="ChEBI" id="CHEBI:49786"/>
    </ligand>
</feature>
<feature type="binding site" evidence="7">
    <location>
        <position position="97"/>
    </location>
    <ligand>
        <name>Ni(2+)</name>
        <dbReference type="ChEBI" id="CHEBI:49786"/>
    </ligand>
</feature>
<evidence type="ECO:0000259" key="9">
    <source>
        <dbReference type="Pfam" id="PF08753"/>
    </source>
</evidence>
<dbReference type="Proteomes" id="UP000608450">
    <property type="component" value="Unassembled WGS sequence"/>
</dbReference>
<dbReference type="Proteomes" id="UP000501063">
    <property type="component" value="Chromosome"/>
</dbReference>
<feature type="binding site" evidence="7">
    <location>
        <position position="91"/>
    </location>
    <ligand>
        <name>Ni(2+)</name>
        <dbReference type="ChEBI" id="CHEBI:49786"/>
    </ligand>
</feature>
<proteinExistence type="inferred from homology"/>
<comment type="similarity">
    <text evidence="1 7">Belongs to the transcriptional regulatory CopG/NikR family.</text>
</comment>
<dbReference type="Gene3D" id="3.30.70.1150">
    <property type="entry name" value="ACT-like. Chain A, domain 2"/>
    <property type="match status" value="1"/>
</dbReference>
<dbReference type="GO" id="GO:0003700">
    <property type="term" value="F:DNA-binding transcription factor activity"/>
    <property type="evidence" value="ECO:0007669"/>
    <property type="project" value="UniProtKB-UniRule"/>
</dbReference>
<reference evidence="11 12" key="1">
    <citation type="submission" date="2020-02" db="EMBL/GenBank/DDBJ databases">
        <title>Integrative conjugative elements (ICEs) and plasmids drive adaptation of Pseudomonas nitroreducens strain HBP1 to wastewater environment.</title>
        <authorList>
            <person name="Sentchilo V."/>
            <person name="Carraro N."/>
            <person name="Bertelli C."/>
            <person name="van der Meer J.R."/>
        </authorList>
    </citation>
    <scope>NUCLEOTIDE SEQUENCE [LARGE SCALE GENOMIC DNA]</scope>
    <source>
        <strain evidence="11 12">HBP1</strain>
    </source>
</reference>
<dbReference type="NCBIfam" id="NF002815">
    <property type="entry name" value="PRK02967.1"/>
    <property type="match status" value="1"/>
</dbReference>
<evidence type="ECO:0000256" key="7">
    <source>
        <dbReference type="HAMAP-Rule" id="MF_00476"/>
    </source>
</evidence>
<dbReference type="NCBIfam" id="NF003381">
    <property type="entry name" value="PRK04460.1"/>
    <property type="match status" value="1"/>
</dbReference>
<dbReference type="EMBL" id="CP049140">
    <property type="protein sequence ID" value="QIE87278.1"/>
    <property type="molecule type" value="Genomic_DNA"/>
</dbReference>
<keyword evidence="2 7" id="KW-0533">Nickel</keyword>
<feature type="domain" description="Transcription factor NikR nickel binding C-terminal" evidence="9">
    <location>
        <begin position="55"/>
        <end position="131"/>
    </location>
</feature>
<dbReference type="CDD" id="cd22231">
    <property type="entry name" value="RHH_NikR_HicB-like"/>
    <property type="match status" value="1"/>
</dbReference>
<dbReference type="KEGG" id="pnt:G5B91_13775"/>
<dbReference type="HAMAP" id="MF_00476">
    <property type="entry name" value="NikR"/>
    <property type="match status" value="1"/>
</dbReference>
<dbReference type="PANTHER" id="PTHR34719">
    <property type="entry name" value="NICKEL-RESPONSIVE REGULATOR"/>
    <property type="match status" value="1"/>
</dbReference>
<dbReference type="Gene3D" id="1.10.1220.10">
    <property type="entry name" value="Met repressor-like"/>
    <property type="match status" value="1"/>
</dbReference>
<sequence length="147" mass="16715">MQRLTISLDDNLADALDQLIRAQGYGNRSEALRDMLRRHIEQSRLCQDAESLHCVANLSYVYDHHSRTLAGRVMTLQHDHHDLTIASQHVHLDHDHCLESLMLRGPVEQVRAFAERLSAERGVRHGNLNLIPVATSTDDHVHLHPTS</sequence>
<dbReference type="InterPro" id="IPR045865">
    <property type="entry name" value="ACT-like_dom_sf"/>
</dbReference>
<evidence type="ECO:0000313" key="10">
    <source>
        <dbReference type="EMBL" id="MBG6288734.1"/>
    </source>
</evidence>
<dbReference type="PANTHER" id="PTHR34719:SF2">
    <property type="entry name" value="NICKEL-RESPONSIVE REGULATOR"/>
    <property type="match status" value="1"/>
</dbReference>
<comment type="function">
    <text evidence="7">Transcriptional regulator.</text>
</comment>
<evidence type="ECO:0000256" key="5">
    <source>
        <dbReference type="ARBA" id="ARBA00023125"/>
    </source>
</evidence>
<dbReference type="RefSeq" id="WP_024762400.1">
    <property type="nucleotide sequence ID" value="NZ_CP049140.1"/>
</dbReference>
<dbReference type="SUPFAM" id="SSF55021">
    <property type="entry name" value="ACT-like"/>
    <property type="match status" value="1"/>
</dbReference>
<dbReference type="InterPro" id="IPR022988">
    <property type="entry name" value="Ni_resp_reg_NikR"/>
</dbReference>
<dbReference type="GO" id="GO:0016151">
    <property type="term" value="F:nickel cation binding"/>
    <property type="evidence" value="ECO:0007669"/>
    <property type="project" value="UniProtKB-UniRule"/>
</dbReference>
<organism evidence="11 12">
    <name type="scientific">Pseudomonas nitroreducens</name>
    <dbReference type="NCBI Taxonomy" id="46680"/>
    <lineage>
        <taxon>Bacteria</taxon>
        <taxon>Pseudomonadati</taxon>
        <taxon>Pseudomonadota</taxon>
        <taxon>Gammaproteobacteria</taxon>
        <taxon>Pseudomonadales</taxon>
        <taxon>Pseudomonadaceae</taxon>
        <taxon>Pseudomonas</taxon>
    </lineage>
</organism>
<dbReference type="InterPro" id="IPR050192">
    <property type="entry name" value="CopG/NikR_regulator"/>
</dbReference>
<dbReference type="AlphaFoldDB" id="A0A6G6IVZ9"/>
<keyword evidence="4 7" id="KW-0805">Transcription regulation</keyword>
<name>A0A6G6IVZ9_PSENT</name>
<dbReference type="InterPro" id="IPR014864">
    <property type="entry name" value="TF_NikR_Ni-bd_C"/>
</dbReference>
<keyword evidence="3 7" id="KW-0479">Metal-binding</keyword>
<keyword evidence="13" id="KW-1185">Reference proteome</keyword>
<dbReference type="InterPro" id="IPR010985">
    <property type="entry name" value="Ribbon_hlx_hlx"/>
</dbReference>
<reference evidence="10 13" key="2">
    <citation type="submission" date="2020-11" db="EMBL/GenBank/DDBJ databases">
        <title>Enhanced detection system for hospital associated transmission using whole genome sequencing surveillance.</title>
        <authorList>
            <person name="Harrison L.H."/>
            <person name="Van Tyne D."/>
            <person name="Marsh J.W."/>
            <person name="Griffith M.P."/>
            <person name="Snyder D.J."/>
            <person name="Cooper V.S."/>
            <person name="Mustapha M."/>
        </authorList>
    </citation>
    <scope>NUCLEOTIDE SEQUENCE [LARGE SCALE GENOMIC DNA]</scope>
    <source>
        <strain evidence="10 13">PSA00705</strain>
    </source>
</reference>
<dbReference type="InterPro" id="IPR013321">
    <property type="entry name" value="Arc_rbn_hlx_hlx"/>
</dbReference>
<keyword evidence="5 7" id="KW-0238">DNA-binding</keyword>
<feature type="binding site" evidence="7">
    <location>
        <position position="89"/>
    </location>
    <ligand>
        <name>Ni(2+)</name>
        <dbReference type="ChEBI" id="CHEBI:49786"/>
    </ligand>
</feature>
<evidence type="ECO:0000256" key="6">
    <source>
        <dbReference type="ARBA" id="ARBA00023163"/>
    </source>
</evidence>
<dbReference type="GO" id="GO:0010045">
    <property type="term" value="P:response to nickel cation"/>
    <property type="evidence" value="ECO:0007669"/>
    <property type="project" value="InterPro"/>
</dbReference>
<evidence type="ECO:0000313" key="12">
    <source>
        <dbReference type="Proteomes" id="UP000501063"/>
    </source>
</evidence>
<gene>
    <name evidence="11" type="primary">nikR</name>
    <name evidence="11" type="ORF">G5B91_13775</name>
    <name evidence="10" type="ORF">I5I61_14875</name>
</gene>